<dbReference type="RefSeq" id="WP_084056391.1">
    <property type="nucleotide sequence ID" value="NZ_FWXF01000002.1"/>
</dbReference>
<dbReference type="InterPro" id="IPR010656">
    <property type="entry name" value="DctM"/>
</dbReference>
<sequence length="630" mass="66629">MAESALNRSLSGFPGTIAKVVTVVAVSLSLFQLYTAGLGAMTAMVQRSVHLGLILVLTFLTHPLHKKAPKDRWHWTWAVDLVLVAASLAVAGYIVLDLDGIFARQGDWSSWDVTVGILCILLVLEATRRVIGPMMMAIGVIFLLYGYFGPYMPDLIIHRGYSVERIATTLSLTTEGVFGLPIGVAATFVFIFILFGAFLDKTGGGNFFIDLAYSLTGQFSGGPAKTAVLASGFMGSVSGSAVANVVSTGSFTIPMMKRVGYRPHVAGAIEAAASTGGQLMPPIMGAGAFLMAEFTNTPYLHIIKVALIPAVLYYMTTLLFVHIEAKKEGLEGQPKEDLPKMGETLKKGVHFLIPLAILITVLLMNFSPMMAGFIAVVSVYATAMLRKQSRLSLSKLISALETGARNAVMVSIACAAAGIIVGITNLTGMGLRFSSMVVSLSHGIPLLAIGLIALASLALGMGLPVTASYIVLVILAGPALMDMGIPLITAHMIVFWYSQDANVTPPVSLASFAGAGIAGSSPMRTAFTSWKLAKGLYIIPVVMAYHPLLLNGPAGEVVRTIVGTALALLAFVVAMERYFLAPIGWVETALYAASAVAMIWVGRGINYAGMGLFALLVAYHVKTARRAKAT</sequence>
<proteinExistence type="predicted"/>
<evidence type="ECO:0000313" key="3">
    <source>
        <dbReference type="EMBL" id="SMC19661.1"/>
    </source>
</evidence>
<reference evidence="3 4" key="1">
    <citation type="submission" date="2017-04" db="EMBL/GenBank/DDBJ databases">
        <authorList>
            <person name="Afonso C.L."/>
            <person name="Miller P.J."/>
            <person name="Scott M.A."/>
            <person name="Spackman E."/>
            <person name="Goraichik I."/>
            <person name="Dimitrov K.M."/>
            <person name="Suarez D.L."/>
            <person name="Swayne D.E."/>
        </authorList>
    </citation>
    <scope>NUCLEOTIDE SEQUENCE [LARGE SCALE GENOMIC DNA]</scope>
    <source>
        <strain evidence="3 4">DSM 13146</strain>
    </source>
</reference>
<feature type="domain" description="TRAP C4-dicarboxylate transport system permease DctM subunit" evidence="2">
    <location>
        <begin position="118"/>
        <end position="547"/>
    </location>
</feature>
<feature type="transmembrane region" description="Helical" evidence="1">
    <location>
        <begin position="406"/>
        <end position="424"/>
    </location>
</feature>
<feature type="transmembrane region" description="Helical" evidence="1">
    <location>
        <begin position="20"/>
        <end position="42"/>
    </location>
</feature>
<keyword evidence="1" id="KW-0472">Membrane</keyword>
<dbReference type="EMBL" id="FWXF01000002">
    <property type="protein sequence ID" value="SMC19661.1"/>
    <property type="molecule type" value="Genomic_DNA"/>
</dbReference>
<feature type="transmembrane region" description="Helical" evidence="1">
    <location>
        <begin position="532"/>
        <end position="551"/>
    </location>
</feature>
<feature type="transmembrane region" description="Helical" evidence="1">
    <location>
        <begin position="108"/>
        <end position="124"/>
    </location>
</feature>
<feature type="transmembrane region" description="Helical" evidence="1">
    <location>
        <begin position="178"/>
        <end position="199"/>
    </location>
</feature>
<dbReference type="NCBIfam" id="TIGR02123">
    <property type="entry name" value="TRAP_fused"/>
    <property type="match status" value="1"/>
</dbReference>
<dbReference type="PANTHER" id="PTHR43849">
    <property type="entry name" value="BLL3936 PROTEIN"/>
    <property type="match status" value="1"/>
</dbReference>
<keyword evidence="1" id="KW-1133">Transmembrane helix</keyword>
<evidence type="ECO:0000259" key="2">
    <source>
        <dbReference type="Pfam" id="PF06808"/>
    </source>
</evidence>
<dbReference type="InterPro" id="IPR011853">
    <property type="entry name" value="TRAP_DctM-Dct_fused"/>
</dbReference>
<evidence type="ECO:0000256" key="1">
    <source>
        <dbReference type="SAM" id="Phobius"/>
    </source>
</evidence>
<protein>
    <submittedName>
        <fullName evidence="3">TRAP transporter, 4TM/12TM fusion protein</fullName>
    </submittedName>
</protein>
<dbReference type="Proteomes" id="UP000192783">
    <property type="component" value="Unassembled WGS sequence"/>
</dbReference>
<organism evidence="3 4">
    <name type="scientific">Desulfacinum hydrothermale DSM 13146</name>
    <dbReference type="NCBI Taxonomy" id="1121390"/>
    <lineage>
        <taxon>Bacteria</taxon>
        <taxon>Pseudomonadati</taxon>
        <taxon>Thermodesulfobacteriota</taxon>
        <taxon>Syntrophobacteria</taxon>
        <taxon>Syntrophobacterales</taxon>
        <taxon>Syntrophobacteraceae</taxon>
        <taxon>Desulfacinum</taxon>
    </lineage>
</organism>
<name>A0A1W1X833_9BACT</name>
<feature type="transmembrane region" description="Helical" evidence="1">
    <location>
        <begin position="48"/>
        <end position="65"/>
    </location>
</feature>
<feature type="transmembrane region" description="Helical" evidence="1">
    <location>
        <begin position="302"/>
        <end position="323"/>
    </location>
</feature>
<feature type="transmembrane region" description="Helical" evidence="1">
    <location>
        <begin position="77"/>
        <end position="96"/>
    </location>
</feature>
<dbReference type="AlphaFoldDB" id="A0A1W1X833"/>
<feature type="transmembrane region" description="Helical" evidence="1">
    <location>
        <begin position="470"/>
        <end position="497"/>
    </location>
</feature>
<keyword evidence="1" id="KW-0812">Transmembrane</keyword>
<gene>
    <name evidence="3" type="ORF">SAMN02746041_00743</name>
</gene>
<feature type="transmembrane region" description="Helical" evidence="1">
    <location>
        <begin position="131"/>
        <end position="148"/>
    </location>
</feature>
<dbReference type="PANTHER" id="PTHR43849:SF2">
    <property type="entry name" value="BLL3936 PROTEIN"/>
    <property type="match status" value="1"/>
</dbReference>
<dbReference type="STRING" id="1121390.SAMN02746041_00743"/>
<dbReference type="OrthoDB" id="9759894at2"/>
<accession>A0A1W1X833</accession>
<feature type="transmembrane region" description="Helical" evidence="1">
    <location>
        <begin position="605"/>
        <end position="621"/>
    </location>
</feature>
<dbReference type="Pfam" id="PF06808">
    <property type="entry name" value="DctM"/>
    <property type="match status" value="1"/>
</dbReference>
<feature type="transmembrane region" description="Helical" evidence="1">
    <location>
        <begin position="557"/>
        <end position="574"/>
    </location>
</feature>
<evidence type="ECO:0000313" key="4">
    <source>
        <dbReference type="Proteomes" id="UP000192783"/>
    </source>
</evidence>
<keyword evidence="4" id="KW-1185">Reference proteome</keyword>
<feature type="transmembrane region" description="Helical" evidence="1">
    <location>
        <begin position="444"/>
        <end position="463"/>
    </location>
</feature>